<keyword evidence="3 4" id="KW-0408">Iron</keyword>
<evidence type="ECO:0000313" key="7">
    <source>
        <dbReference type="EMBL" id="MFC3106346.1"/>
    </source>
</evidence>
<evidence type="ECO:0000256" key="3">
    <source>
        <dbReference type="ARBA" id="ARBA00023004"/>
    </source>
</evidence>
<comment type="caution">
    <text evidence="7">The sequence shown here is derived from an EMBL/GenBank/DDBJ whole genome shotgun (WGS) entry which is preliminary data.</text>
</comment>
<gene>
    <name evidence="7" type="ORF">ACFOSU_20930</name>
</gene>
<dbReference type="InterPro" id="IPR009056">
    <property type="entry name" value="Cyt_c-like_dom"/>
</dbReference>
<organism evidence="7 8">
    <name type="scientific">Salinisphaera aquimarina</name>
    <dbReference type="NCBI Taxonomy" id="2094031"/>
    <lineage>
        <taxon>Bacteria</taxon>
        <taxon>Pseudomonadati</taxon>
        <taxon>Pseudomonadota</taxon>
        <taxon>Gammaproteobacteria</taxon>
        <taxon>Salinisphaerales</taxon>
        <taxon>Salinisphaeraceae</taxon>
        <taxon>Salinisphaera</taxon>
    </lineage>
</organism>
<dbReference type="EMBL" id="JBHRSS010000015">
    <property type="protein sequence ID" value="MFC3106346.1"/>
    <property type="molecule type" value="Genomic_DNA"/>
</dbReference>
<sequence length="221" mass="23299">MKVWKTVLATLVVSGLVIGLAAAGVVYSGAYNVGANAKHWPITHWVLTAAVHHSVEQHAADIKAPELGSEQQLLAGAANFDAMCSGCHEPPGAKPSVAAQGMYPRPPNLAHAGKEMSPGEIYWVIKNGIKASGMPAWGASHGDEEMWAMTAFIQQLPDMSKTDYDRLLMTAKADGIGHHDGESHEDGHGDAGHDDGDEHADGGHNENPSQSDSHDDAHAHG</sequence>
<keyword evidence="1 4" id="KW-0349">Heme</keyword>
<accession>A0ABV7EWQ0</accession>
<feature type="compositionally biased region" description="Basic and acidic residues" evidence="5">
    <location>
        <begin position="175"/>
        <end position="204"/>
    </location>
</feature>
<dbReference type="Proteomes" id="UP001595462">
    <property type="component" value="Unassembled WGS sequence"/>
</dbReference>
<dbReference type="InterPro" id="IPR036909">
    <property type="entry name" value="Cyt_c-like_dom_sf"/>
</dbReference>
<dbReference type="PROSITE" id="PS51007">
    <property type="entry name" value="CYTC"/>
    <property type="match status" value="1"/>
</dbReference>
<dbReference type="Pfam" id="PF13442">
    <property type="entry name" value="Cytochrome_CBB3"/>
    <property type="match status" value="1"/>
</dbReference>
<name>A0ABV7EWQ0_9GAMM</name>
<feature type="region of interest" description="Disordered" evidence="5">
    <location>
        <begin position="175"/>
        <end position="221"/>
    </location>
</feature>
<evidence type="ECO:0000256" key="5">
    <source>
        <dbReference type="SAM" id="MobiDB-lite"/>
    </source>
</evidence>
<feature type="compositionally biased region" description="Basic and acidic residues" evidence="5">
    <location>
        <begin position="212"/>
        <end position="221"/>
    </location>
</feature>
<reference evidence="8" key="1">
    <citation type="journal article" date="2019" name="Int. J. Syst. Evol. Microbiol.">
        <title>The Global Catalogue of Microorganisms (GCM) 10K type strain sequencing project: providing services to taxonomists for standard genome sequencing and annotation.</title>
        <authorList>
            <consortium name="The Broad Institute Genomics Platform"/>
            <consortium name="The Broad Institute Genome Sequencing Center for Infectious Disease"/>
            <person name="Wu L."/>
            <person name="Ma J."/>
        </authorList>
    </citation>
    <scope>NUCLEOTIDE SEQUENCE [LARGE SCALE GENOMIC DNA]</scope>
    <source>
        <strain evidence="8">KCTC 52640</strain>
    </source>
</reference>
<protein>
    <submittedName>
        <fullName evidence="7">C-type cytochrome</fullName>
    </submittedName>
</protein>
<evidence type="ECO:0000256" key="1">
    <source>
        <dbReference type="ARBA" id="ARBA00022617"/>
    </source>
</evidence>
<evidence type="ECO:0000313" key="8">
    <source>
        <dbReference type="Proteomes" id="UP001595462"/>
    </source>
</evidence>
<dbReference type="RefSeq" id="WP_380692006.1">
    <property type="nucleotide sequence ID" value="NZ_JBHRSS010000015.1"/>
</dbReference>
<keyword evidence="8" id="KW-1185">Reference proteome</keyword>
<keyword evidence="2 4" id="KW-0479">Metal-binding</keyword>
<feature type="domain" description="Cytochrome c" evidence="6">
    <location>
        <begin position="71"/>
        <end position="157"/>
    </location>
</feature>
<proteinExistence type="predicted"/>
<evidence type="ECO:0000256" key="4">
    <source>
        <dbReference type="PROSITE-ProRule" id="PRU00433"/>
    </source>
</evidence>
<evidence type="ECO:0000256" key="2">
    <source>
        <dbReference type="ARBA" id="ARBA00022723"/>
    </source>
</evidence>
<evidence type="ECO:0000259" key="6">
    <source>
        <dbReference type="PROSITE" id="PS51007"/>
    </source>
</evidence>
<dbReference type="SUPFAM" id="SSF46626">
    <property type="entry name" value="Cytochrome c"/>
    <property type="match status" value="1"/>
</dbReference>
<dbReference type="Gene3D" id="1.10.760.10">
    <property type="entry name" value="Cytochrome c-like domain"/>
    <property type="match status" value="1"/>
</dbReference>